<comment type="similarity">
    <text evidence="1 6 7">Belongs to the triosephosphate isomerase family.</text>
</comment>
<feature type="binding site" evidence="6">
    <location>
        <position position="176"/>
    </location>
    <ligand>
        <name>substrate</name>
    </ligand>
</feature>
<dbReference type="InterPro" id="IPR022896">
    <property type="entry name" value="TrioseP_Isoase_bac/euk"/>
</dbReference>
<name>A0ABW3XY49_9FLAO</name>
<evidence type="ECO:0000256" key="5">
    <source>
        <dbReference type="ARBA" id="ARBA00023235"/>
    </source>
</evidence>
<keyword evidence="2 6" id="KW-0312">Gluconeogenesis</keyword>
<evidence type="ECO:0000256" key="2">
    <source>
        <dbReference type="ARBA" id="ARBA00022432"/>
    </source>
</evidence>
<dbReference type="InterPro" id="IPR020861">
    <property type="entry name" value="Triosephosphate_isomerase_AS"/>
</dbReference>
<evidence type="ECO:0000256" key="3">
    <source>
        <dbReference type="ARBA" id="ARBA00022490"/>
    </source>
</evidence>
<comment type="caution">
    <text evidence="8">The sequence shown here is derived from an EMBL/GenBank/DDBJ whole genome shotgun (WGS) entry which is preliminary data.</text>
</comment>
<comment type="pathway">
    <text evidence="6 7">Carbohydrate biosynthesis; gluconeogenesis.</text>
</comment>
<comment type="catalytic activity">
    <reaction evidence="6 7">
        <text>D-glyceraldehyde 3-phosphate = dihydroxyacetone phosphate</text>
        <dbReference type="Rhea" id="RHEA:18585"/>
        <dbReference type="ChEBI" id="CHEBI:57642"/>
        <dbReference type="ChEBI" id="CHEBI:59776"/>
        <dbReference type="EC" id="5.3.1.1"/>
    </reaction>
</comment>
<comment type="subcellular location">
    <subcellularLocation>
        <location evidence="6 7">Cytoplasm</location>
    </subcellularLocation>
</comment>
<proteinExistence type="inferred from homology"/>
<evidence type="ECO:0000313" key="9">
    <source>
        <dbReference type="Proteomes" id="UP001597201"/>
    </source>
</evidence>
<keyword evidence="3 6" id="KW-0963">Cytoplasm</keyword>
<dbReference type="NCBIfam" id="TIGR00419">
    <property type="entry name" value="tim"/>
    <property type="match status" value="1"/>
</dbReference>
<dbReference type="InterPro" id="IPR035990">
    <property type="entry name" value="TIM_sf"/>
</dbReference>
<dbReference type="Proteomes" id="UP001597201">
    <property type="component" value="Unassembled WGS sequence"/>
</dbReference>
<dbReference type="InterPro" id="IPR000652">
    <property type="entry name" value="Triosephosphate_isomerase"/>
</dbReference>
<dbReference type="EMBL" id="JBHTMY010000001">
    <property type="protein sequence ID" value="MFD1314120.1"/>
    <property type="molecule type" value="Genomic_DNA"/>
</dbReference>
<feature type="active site" description="Electrophile" evidence="6">
    <location>
        <position position="98"/>
    </location>
</feature>
<comment type="subunit">
    <text evidence="6 7">Homodimer.</text>
</comment>
<dbReference type="Gene3D" id="3.20.20.70">
    <property type="entry name" value="Aldolase class I"/>
    <property type="match status" value="1"/>
</dbReference>
<dbReference type="CDD" id="cd00311">
    <property type="entry name" value="TIM"/>
    <property type="match status" value="1"/>
</dbReference>
<evidence type="ECO:0000256" key="4">
    <source>
        <dbReference type="ARBA" id="ARBA00023152"/>
    </source>
</evidence>
<dbReference type="InterPro" id="IPR013785">
    <property type="entry name" value="Aldolase_TIM"/>
</dbReference>
<sequence>MRKKIVAGNWKMNKSLKETKTLVKEIKKEVKHLHLDKNVRVIIAPPFVNLQKASKLLKDSKIKVAAQNMHQSESGAFTGEISAEMLKGIYIDTVILGHSERREYFGENDEILKAKVDTALKNKMKIIFCFGEVLEDRKKGDHFKVVESQIKHALFHLNSDQWKRIVLAYEPVWAIGTGETATPEQAQEMHAFIRELIAERYTSDVAEEISILYGGSVKPENAKEIFSKEDVDGGLIGGASLNSKDFVSLIKSI</sequence>
<protein>
    <recommendedName>
        <fullName evidence="6 7">Triosephosphate isomerase</fullName>
        <shortName evidence="6">TIM</shortName>
        <shortName evidence="6">TPI</shortName>
        <ecNumber evidence="6 7">5.3.1.1</ecNumber>
    </recommendedName>
    <alternativeName>
        <fullName evidence="6">Triose-phosphate isomerase</fullName>
    </alternativeName>
</protein>
<dbReference type="SUPFAM" id="SSF51351">
    <property type="entry name" value="Triosephosphate isomerase (TIM)"/>
    <property type="match status" value="1"/>
</dbReference>
<dbReference type="Pfam" id="PF00121">
    <property type="entry name" value="TIM"/>
    <property type="match status" value="1"/>
</dbReference>
<evidence type="ECO:0000256" key="6">
    <source>
        <dbReference type="HAMAP-Rule" id="MF_00147"/>
    </source>
</evidence>
<dbReference type="GO" id="GO:0004807">
    <property type="term" value="F:triose-phosphate isomerase activity"/>
    <property type="evidence" value="ECO:0007669"/>
    <property type="project" value="UniProtKB-EC"/>
</dbReference>
<feature type="binding site" evidence="6">
    <location>
        <begin position="237"/>
        <end position="238"/>
    </location>
    <ligand>
        <name>substrate</name>
    </ligand>
</feature>
<organism evidence="8 9">
    <name type="scientific">Namhaeicola litoreus</name>
    <dbReference type="NCBI Taxonomy" id="1052145"/>
    <lineage>
        <taxon>Bacteria</taxon>
        <taxon>Pseudomonadati</taxon>
        <taxon>Bacteroidota</taxon>
        <taxon>Flavobacteriia</taxon>
        <taxon>Flavobacteriales</taxon>
        <taxon>Flavobacteriaceae</taxon>
        <taxon>Namhaeicola</taxon>
    </lineage>
</organism>
<feature type="binding site" evidence="6">
    <location>
        <position position="216"/>
    </location>
    <ligand>
        <name>substrate</name>
    </ligand>
</feature>
<comment type="function">
    <text evidence="6">Involved in the gluconeogenesis. Catalyzes stereospecifically the conversion of dihydroxyacetone phosphate (DHAP) to D-glyceraldehyde-3-phosphate (G3P).</text>
</comment>
<feature type="active site" description="Proton acceptor" evidence="6">
    <location>
        <position position="170"/>
    </location>
</feature>
<keyword evidence="5 6" id="KW-0413">Isomerase</keyword>
<dbReference type="PROSITE" id="PS51440">
    <property type="entry name" value="TIM_2"/>
    <property type="match status" value="1"/>
</dbReference>
<dbReference type="PANTHER" id="PTHR21139:SF42">
    <property type="entry name" value="TRIOSEPHOSPHATE ISOMERASE"/>
    <property type="match status" value="1"/>
</dbReference>
<evidence type="ECO:0000256" key="7">
    <source>
        <dbReference type="RuleBase" id="RU363013"/>
    </source>
</evidence>
<accession>A0ABW3XY49</accession>
<keyword evidence="4 6" id="KW-0324">Glycolysis</keyword>
<dbReference type="PROSITE" id="PS00171">
    <property type="entry name" value="TIM_1"/>
    <property type="match status" value="1"/>
</dbReference>
<comment type="pathway">
    <text evidence="6 7">Carbohydrate degradation; glycolysis; D-glyceraldehyde 3-phosphate from glycerone phosphate: step 1/1.</text>
</comment>
<dbReference type="RefSeq" id="WP_377175425.1">
    <property type="nucleotide sequence ID" value="NZ_JBHTMY010000001.1"/>
</dbReference>
<gene>
    <name evidence="6 8" type="primary">tpiA</name>
    <name evidence="8" type="ORF">ACFQ39_00705</name>
</gene>
<evidence type="ECO:0000313" key="8">
    <source>
        <dbReference type="EMBL" id="MFD1314120.1"/>
    </source>
</evidence>
<feature type="binding site" evidence="6">
    <location>
        <begin position="9"/>
        <end position="11"/>
    </location>
    <ligand>
        <name>substrate</name>
    </ligand>
</feature>
<evidence type="ECO:0000256" key="1">
    <source>
        <dbReference type="ARBA" id="ARBA00007422"/>
    </source>
</evidence>
<reference evidence="9" key="1">
    <citation type="journal article" date="2019" name="Int. J. Syst. Evol. Microbiol.">
        <title>The Global Catalogue of Microorganisms (GCM) 10K type strain sequencing project: providing services to taxonomists for standard genome sequencing and annotation.</title>
        <authorList>
            <consortium name="The Broad Institute Genomics Platform"/>
            <consortium name="The Broad Institute Genome Sequencing Center for Infectious Disease"/>
            <person name="Wu L."/>
            <person name="Ma J."/>
        </authorList>
    </citation>
    <scope>NUCLEOTIDE SEQUENCE [LARGE SCALE GENOMIC DNA]</scope>
    <source>
        <strain evidence="9">CCUG 61485</strain>
    </source>
</reference>
<keyword evidence="9" id="KW-1185">Reference proteome</keyword>
<dbReference type="HAMAP" id="MF_00147_B">
    <property type="entry name" value="TIM_B"/>
    <property type="match status" value="1"/>
</dbReference>
<dbReference type="EC" id="5.3.1.1" evidence="6 7"/>
<dbReference type="PANTHER" id="PTHR21139">
    <property type="entry name" value="TRIOSEPHOSPHATE ISOMERASE"/>
    <property type="match status" value="1"/>
</dbReference>